<dbReference type="PATRIC" id="fig|111780.3.peg.1331"/>
<keyword evidence="5" id="KW-0560">Oxidoreductase</keyword>
<evidence type="ECO:0000313" key="9">
    <source>
        <dbReference type="Proteomes" id="UP000010473"/>
    </source>
</evidence>
<dbReference type="PANTHER" id="PTHR43876">
    <property type="entry name" value="UBIQUINONE BIOSYNTHESIS MONOOXYGENASE COQ6, MITOCHONDRIAL"/>
    <property type="match status" value="1"/>
</dbReference>
<dbReference type="PRINTS" id="PR00420">
    <property type="entry name" value="RNGMNOXGNASE"/>
</dbReference>
<dbReference type="PROSITE" id="PS01304">
    <property type="entry name" value="UBIH"/>
    <property type="match status" value="1"/>
</dbReference>
<keyword evidence="4" id="KW-0274">FAD</keyword>
<evidence type="ECO:0000256" key="3">
    <source>
        <dbReference type="ARBA" id="ARBA00022630"/>
    </source>
</evidence>
<dbReference type="SUPFAM" id="SSF51905">
    <property type="entry name" value="FAD/NAD(P)-binding domain"/>
    <property type="match status" value="1"/>
</dbReference>
<dbReference type="RefSeq" id="WP_015192521.1">
    <property type="nucleotide sequence ID" value="NC_019748.1"/>
</dbReference>
<comment type="cofactor">
    <cofactor evidence="1">
        <name>FAD</name>
        <dbReference type="ChEBI" id="CHEBI:57692"/>
    </cofactor>
</comment>
<accession>K9XQP9</accession>
<dbReference type="AlphaFoldDB" id="K9XQP9"/>
<comment type="similarity">
    <text evidence="2">Belongs to the UbiH/COQ6 family.</text>
</comment>
<dbReference type="InterPro" id="IPR051205">
    <property type="entry name" value="UbiH/COQ6_monooxygenase"/>
</dbReference>
<feature type="domain" description="FAD-binding" evidence="7">
    <location>
        <begin position="19"/>
        <end position="350"/>
    </location>
</feature>
<dbReference type="Proteomes" id="UP000010473">
    <property type="component" value="Chromosome"/>
</dbReference>
<dbReference type="PANTHER" id="PTHR43876:SF7">
    <property type="entry name" value="UBIQUINONE BIOSYNTHESIS MONOOXYGENASE COQ6, MITOCHONDRIAL"/>
    <property type="match status" value="1"/>
</dbReference>
<dbReference type="GO" id="GO:0110142">
    <property type="term" value="C:ubiquinone biosynthesis complex"/>
    <property type="evidence" value="ECO:0007669"/>
    <property type="project" value="UniProtKB-ARBA"/>
</dbReference>
<dbReference type="GO" id="GO:0071949">
    <property type="term" value="F:FAD binding"/>
    <property type="evidence" value="ECO:0007669"/>
    <property type="project" value="InterPro"/>
</dbReference>
<keyword evidence="3" id="KW-0285">Flavoprotein</keyword>
<dbReference type="Gene3D" id="3.50.50.60">
    <property type="entry name" value="FAD/NAD(P)-binding domain"/>
    <property type="match status" value="2"/>
</dbReference>
<dbReference type="GO" id="GO:0006744">
    <property type="term" value="P:ubiquinone biosynthetic process"/>
    <property type="evidence" value="ECO:0007669"/>
    <property type="project" value="InterPro"/>
</dbReference>
<evidence type="ECO:0000256" key="2">
    <source>
        <dbReference type="ARBA" id="ARBA00005349"/>
    </source>
</evidence>
<organism evidence="8 9">
    <name type="scientific">Stanieria cyanosphaera (strain ATCC 29371 / PCC 7437)</name>
    <dbReference type="NCBI Taxonomy" id="111780"/>
    <lineage>
        <taxon>Bacteria</taxon>
        <taxon>Bacillati</taxon>
        <taxon>Cyanobacteriota</taxon>
        <taxon>Cyanophyceae</taxon>
        <taxon>Pleurocapsales</taxon>
        <taxon>Dermocarpellaceae</taxon>
        <taxon>Stanieria</taxon>
    </lineage>
</organism>
<dbReference type="InterPro" id="IPR036188">
    <property type="entry name" value="FAD/NAD-bd_sf"/>
</dbReference>
<dbReference type="EMBL" id="CP003653">
    <property type="protein sequence ID" value="AFZ34848.1"/>
    <property type="molecule type" value="Genomic_DNA"/>
</dbReference>
<evidence type="ECO:0000259" key="7">
    <source>
        <dbReference type="Pfam" id="PF01494"/>
    </source>
</evidence>
<dbReference type="HOGENOM" id="CLU_009665_8_1_3"/>
<dbReference type="eggNOG" id="COG0654">
    <property type="taxonomic scope" value="Bacteria"/>
</dbReference>
<dbReference type="OrthoDB" id="9766816at2"/>
<dbReference type="STRING" id="111780.Sta7437_1278"/>
<evidence type="ECO:0000256" key="1">
    <source>
        <dbReference type="ARBA" id="ARBA00001974"/>
    </source>
</evidence>
<dbReference type="NCBIfam" id="TIGR01988">
    <property type="entry name" value="Ubi-OHases"/>
    <property type="match status" value="1"/>
</dbReference>
<dbReference type="GO" id="GO:0016705">
    <property type="term" value="F:oxidoreductase activity, acting on paired donors, with incorporation or reduction of molecular oxygen"/>
    <property type="evidence" value="ECO:0007669"/>
    <property type="project" value="InterPro"/>
</dbReference>
<proteinExistence type="inferred from homology"/>
<dbReference type="InterPro" id="IPR010971">
    <property type="entry name" value="UbiH/COQ6"/>
</dbReference>
<evidence type="ECO:0000256" key="4">
    <source>
        <dbReference type="ARBA" id="ARBA00022827"/>
    </source>
</evidence>
<dbReference type="Pfam" id="PF01494">
    <property type="entry name" value="FAD_binding_3"/>
    <property type="match status" value="1"/>
</dbReference>
<evidence type="ECO:0000256" key="5">
    <source>
        <dbReference type="ARBA" id="ARBA00023002"/>
    </source>
</evidence>
<reference evidence="9" key="1">
    <citation type="journal article" date="2013" name="Proc. Natl. Acad. Sci. U.S.A.">
        <title>Improving the coverage of the cyanobacterial phylum using diversity-driven genome sequencing.</title>
        <authorList>
            <person name="Shih P.M."/>
            <person name="Wu D."/>
            <person name="Latifi A."/>
            <person name="Axen S.D."/>
            <person name="Fewer D.P."/>
            <person name="Talla E."/>
            <person name="Calteau A."/>
            <person name="Cai F."/>
            <person name="Tandeau de Marsac N."/>
            <person name="Rippka R."/>
            <person name="Herdman M."/>
            <person name="Sivonen K."/>
            <person name="Coursin T."/>
            <person name="Laurent T."/>
            <person name="Goodwin L."/>
            <person name="Nolan M."/>
            <person name="Davenport K.W."/>
            <person name="Han C.S."/>
            <person name="Rubin E.M."/>
            <person name="Eisen J.A."/>
            <person name="Woyke T."/>
            <person name="Gugger M."/>
            <person name="Kerfeld C.A."/>
        </authorList>
    </citation>
    <scope>NUCLEOTIDE SEQUENCE [LARGE SCALE GENOMIC DNA]</scope>
    <source>
        <strain evidence="9">ATCC 29371 / PCC 7437</strain>
    </source>
</reference>
<evidence type="ECO:0000256" key="6">
    <source>
        <dbReference type="ARBA" id="ARBA00023033"/>
    </source>
</evidence>
<dbReference type="GO" id="GO:0004497">
    <property type="term" value="F:monooxygenase activity"/>
    <property type="evidence" value="ECO:0007669"/>
    <property type="project" value="UniProtKB-KW"/>
</dbReference>
<keyword evidence="8" id="KW-0830">Ubiquinone</keyword>
<protein>
    <submittedName>
        <fullName evidence="8">Ubiquinone biosynthesis hydroxylase, UbiH/UbiF/VisC/COQ6 family</fullName>
    </submittedName>
</protein>
<keyword evidence="9" id="KW-1185">Reference proteome</keyword>
<dbReference type="FunFam" id="3.50.50.60:FF:000021">
    <property type="entry name" value="Ubiquinone biosynthesis monooxygenase COQ6"/>
    <property type="match status" value="1"/>
</dbReference>
<evidence type="ECO:0000313" key="8">
    <source>
        <dbReference type="EMBL" id="AFZ34848.1"/>
    </source>
</evidence>
<sequence>MALKQQTSSRDTKSNALDCDLVIVGGGIVGATLASALKDSGLKILIVEANPLEVVASRRQAYALSLLSGRIYEGIGVWQNILPKIAKFRNIRLSDGEYPQIVKFNRTELDTEFLGYVAEHKVVLTALQELIAQCPNITWLCPAKVIEVESQNTFSEIKINLNGTTKTIKTKLIIGADGSRSRIRSLAGIKTRGWKYWQSCVAFTIKHTAPQNDIAFEKFWSTGPMGILPLPGNRCQIVWTHPHAEAKAIQQLNEQEFLEKLNYYTGGLLGEIELISDRAVFPVQLMQCDRYVQSRIALVGDAAHCCHPVGGQGLNLGIRDAAALAQILQQAHQQSEDIGELQVLKRYENWRKRENLTILGFTDFLDRTFSNSFLPIVVIRRFGLWLMNNCQPLKIFALKLMTGLKGRTPQLAQR</sequence>
<dbReference type="KEGG" id="scs:Sta7437_1278"/>
<name>K9XQP9_STAC7</name>
<dbReference type="InterPro" id="IPR018168">
    <property type="entry name" value="Ubi_Hdrlase_CS"/>
</dbReference>
<gene>
    <name evidence="8" type="ordered locus">Sta7437_1278</name>
</gene>
<dbReference type="InterPro" id="IPR002938">
    <property type="entry name" value="FAD-bd"/>
</dbReference>
<keyword evidence="6" id="KW-0503">Monooxygenase</keyword>
<dbReference type="NCBIfam" id="NF005612">
    <property type="entry name" value="PRK07364.1"/>
    <property type="match status" value="1"/>
</dbReference>